<feature type="compositionally biased region" description="Low complexity" evidence="2">
    <location>
        <begin position="1163"/>
        <end position="1178"/>
    </location>
</feature>
<dbReference type="SUPFAM" id="SSF55464">
    <property type="entry name" value="Origin of replication-binding domain, RBD-like"/>
    <property type="match status" value="1"/>
</dbReference>
<accession>A0ABU1JEW5</accession>
<gene>
    <name evidence="4" type="ORF">JOE69_003225</name>
</gene>
<dbReference type="EMBL" id="JAVDQF010000001">
    <property type="protein sequence ID" value="MDR6270987.1"/>
    <property type="molecule type" value="Genomic_DNA"/>
</dbReference>
<comment type="caution">
    <text evidence="4">The sequence shown here is derived from an EMBL/GenBank/DDBJ whole genome shotgun (WGS) entry which is preliminary data.</text>
</comment>
<name>A0ABU1JEW5_9MICC</name>
<dbReference type="Gene3D" id="2.30.30.940">
    <property type="match status" value="1"/>
</dbReference>
<keyword evidence="1" id="KW-0175">Coiled coil</keyword>
<evidence type="ECO:0000313" key="5">
    <source>
        <dbReference type="Proteomes" id="UP001185069"/>
    </source>
</evidence>
<dbReference type="Proteomes" id="UP001185069">
    <property type="component" value="Unassembled WGS sequence"/>
</dbReference>
<evidence type="ECO:0000313" key="4">
    <source>
        <dbReference type="EMBL" id="MDR6270987.1"/>
    </source>
</evidence>
<evidence type="ECO:0000256" key="1">
    <source>
        <dbReference type="SAM" id="Coils"/>
    </source>
</evidence>
<dbReference type="CDD" id="cd18809">
    <property type="entry name" value="SF1_C_RecD"/>
    <property type="match status" value="1"/>
</dbReference>
<dbReference type="InterPro" id="IPR014862">
    <property type="entry name" value="TrwC"/>
</dbReference>
<dbReference type="Gene3D" id="3.40.50.300">
    <property type="entry name" value="P-loop containing nucleotide triphosphate hydrolases"/>
    <property type="match status" value="2"/>
</dbReference>
<dbReference type="InterPro" id="IPR027417">
    <property type="entry name" value="P-loop_NTPase"/>
</dbReference>
<evidence type="ECO:0000256" key="2">
    <source>
        <dbReference type="SAM" id="MobiDB-lite"/>
    </source>
</evidence>
<feature type="coiled-coil region" evidence="1">
    <location>
        <begin position="1070"/>
        <end position="1097"/>
    </location>
</feature>
<keyword evidence="5" id="KW-1185">Reference proteome</keyword>
<sequence>MTVSMRVMSAGDGYRYLLRTVAAADGDRALSTPLTRYYAEKGTPPGFWLGSGLPMLGGGELSEHETVSEAQLELLLGLGRDPITGNPLGRAYPVYEPVETRITERIAALDAALTVDERADAITRIETEARAKGTRRAVAGYDFTFSVPKSVSALWAVADAGTQALIAKAHHQAVAEVVAFMEREVVATRAGATARDGAVAQVDTFGLVATAYDHYDSRSNDPHLHTHVVVSNKVKTVLDARWRSLDGRPMHAAVVALSEMHEGIIADHVTRLFGLGWQPRDRGRDRNPTWDIEGVPLELIEEFSSRSAQIDREARRLVEQYVEGRGRQPSKATILKLRAQATLSTRPEKQIHSLAELTAEWRARATRVLGRDATRWARQLAGEPTARSLLRADDVPLEQVEEIGRLVVGIVGEKRSTWRRWNLHAEASRQIKGWRFASTEDRQAITGMIADAAENVSLRLTPPELAVSPPEFQRADGTSVFRPRYSALYSSQELLDAEDRLLERSRRTDAPGVPLATVEDVAARPDARGRVLSVDQAEAITAIAVSGRTVDVLVGPAGAGKTTAMTALRAAWEAEHGPGSVVGLAPSAAAAEVLAGDLGIATENTAKWLQEHRQNGATFAAGQLVVVDEASLAGTFTLDAITHLTETAGAKTLLVGDWAQLQSVDAGGAFALLVHDRDNAPELADIHRFANEWEKLASLELRHGRPTAIDAYQEHGRIRGGTTEEITEAAYTAWRTDVTLGKASILVAQTRELVGNLNERARLDRILLGEVDAEHEVSLNGGFVASVGDAIITRHNDRRLSTRAGEWVRNGTRWTVTKLHADGAMTVRRSGRRWGSSIVLPAEYVAEHVDLGYAVTGHGAQGVTIDTAHAVVTPETTRENLYVALTRGSESNIAYVATDRPDELHGGPHDGDHNSDTAVTVLAGVLQHIGAEPSAHEAIVAEQEIWTNIGQLAAEYETIAAAAQHDRWAGLIRRSPLTDDQTEAALSSAAFGALTAEMRRAEANHHDLQTLLPRLVAARGFEDAEDIAAVLHYRLAIATARPAGSGRARRPVRLIAGLIPEATGVSDPTLRRALAERRELIEQRAAALANLAVSENQPWTGALGPRPRDRAGAATWTRQAQIIVAYRDRHGITADDPLGPAATEGTQQLDRARAQAALDRARRLVAATESRTASATRSGPDLRY</sequence>
<organism evidence="4 5">
    <name type="scientific">Arthrobacter russicus</name>
    <dbReference type="NCBI Taxonomy" id="172040"/>
    <lineage>
        <taxon>Bacteria</taxon>
        <taxon>Bacillati</taxon>
        <taxon>Actinomycetota</taxon>
        <taxon>Actinomycetes</taxon>
        <taxon>Micrococcales</taxon>
        <taxon>Micrococcaceae</taxon>
        <taxon>Arthrobacter</taxon>
    </lineage>
</organism>
<protein>
    <submittedName>
        <fullName evidence="4">Conjugative relaxase-like TrwC/TraI family protein</fullName>
    </submittedName>
</protein>
<proteinExistence type="predicted"/>
<dbReference type="Pfam" id="PF13604">
    <property type="entry name" value="AAA_30"/>
    <property type="match status" value="1"/>
</dbReference>
<dbReference type="SUPFAM" id="SSF52540">
    <property type="entry name" value="P-loop containing nucleoside triphosphate hydrolases"/>
    <property type="match status" value="2"/>
</dbReference>
<reference evidence="4 5" key="1">
    <citation type="submission" date="2023-07" db="EMBL/GenBank/DDBJ databases">
        <title>Sequencing the genomes of 1000 actinobacteria strains.</title>
        <authorList>
            <person name="Klenk H.-P."/>
        </authorList>
    </citation>
    <scope>NUCLEOTIDE SEQUENCE [LARGE SCALE GENOMIC DNA]</scope>
    <source>
        <strain evidence="4 5">DSM 14555</strain>
    </source>
</reference>
<feature type="domain" description="TrwC relaxase" evidence="3">
    <location>
        <begin position="10"/>
        <end position="367"/>
    </location>
</feature>
<dbReference type="NCBIfam" id="NF041492">
    <property type="entry name" value="MobF"/>
    <property type="match status" value="1"/>
</dbReference>
<dbReference type="Pfam" id="PF08751">
    <property type="entry name" value="TrwC"/>
    <property type="match status" value="1"/>
</dbReference>
<feature type="region of interest" description="Disordered" evidence="2">
    <location>
        <begin position="1163"/>
        <end position="1184"/>
    </location>
</feature>
<evidence type="ECO:0000259" key="3">
    <source>
        <dbReference type="Pfam" id="PF08751"/>
    </source>
</evidence>